<keyword evidence="6" id="KW-1185">Reference proteome</keyword>
<feature type="domain" description="DUF1549" evidence="2">
    <location>
        <begin position="157"/>
        <end position="363"/>
    </location>
</feature>
<gene>
    <name evidence="5" type="ORF">Pan181_21480</name>
</gene>
<evidence type="ECO:0000256" key="1">
    <source>
        <dbReference type="SAM" id="SignalP"/>
    </source>
</evidence>
<name>A0A518AML4_9BACT</name>
<dbReference type="AlphaFoldDB" id="A0A518AML4"/>
<dbReference type="InterPro" id="IPR011444">
    <property type="entry name" value="DUF1549"/>
</dbReference>
<evidence type="ECO:0000259" key="3">
    <source>
        <dbReference type="Pfam" id="PF07587"/>
    </source>
</evidence>
<proteinExistence type="predicted"/>
<dbReference type="GO" id="GO:0020037">
    <property type="term" value="F:heme binding"/>
    <property type="evidence" value="ECO:0007669"/>
    <property type="project" value="InterPro"/>
</dbReference>
<dbReference type="Proteomes" id="UP000315750">
    <property type="component" value="Chromosome"/>
</dbReference>
<feature type="domain" description="Cytochrome C Planctomycete-type" evidence="4">
    <location>
        <begin position="47"/>
        <end position="108"/>
    </location>
</feature>
<dbReference type="EMBL" id="CP036278">
    <property type="protein sequence ID" value="QDU55946.1"/>
    <property type="molecule type" value="Genomic_DNA"/>
</dbReference>
<dbReference type="Pfam" id="PF07587">
    <property type="entry name" value="PSD1"/>
    <property type="match status" value="1"/>
</dbReference>
<dbReference type="KEGG" id="amuc:Pan181_21480"/>
<sequence precursor="true">MWIGPRLWMQGASLSICLLATSLVSFVQAEDRIDFNRQIRPLLSDRCYQCHGPDENHREAGLRLDLEEAATAETDSGTIALVPGDTEASELVARIATDDADLVMPPVDSGKSLNAEEIALLKKWVEQGAKYQPHWAFVAPKVVAPAEVKQAEWPAGEIDKYILAEIEAAGLEPSPEANKITLIRRVTLDLTGLPPTPEEVAAFLADDSADAYEKVVDRLLASPRYGEHMARFWLDAVRYGDTHGLHLDNYREMWPYRDWVVRAFNDNLTWDQFTRMNLAGDLLPEPSLDDLIASGYNRSHITTNEGGSIAEEVRVRNVVDRVSTTGTVFMGLTMGCAVCHDHKFDPITMRDFYAMSGFFNNLDANPMDGNRADHAPTVKAPTPEQQTELARLEQRLKELATKLDAPWQAVDTAQAEWETKTREQLASQAKPELVWGTWHSVGPFRSDLRYLQGQKQGPEGKPVKLDDQFELSTGEKVAWVAHPEWADGEPHTEFEQIVSAMFVYRTIESDQARAITVGVGSDDGVRIYLNGKKVHDKRTPRGVTVNEDQVTLKLKQGTNELLMKIVNHGGGCGFAFSVPEGNELPAEVIAAVNVEPAARTDEHQRTLRQYYRMQISDDAGIAELLDERSKVEQEKVAVESAIPTTLIMKERAEVRPTYVLTRGQYDTPDKEQGALPRRVPEFLPSLPDDAPKDRLGLANWLLTEQQPLMARVTVNRFWQQLFGIGLVETSDDFGSQGSWPSHPELLDWLAIDFREHDWDVKRTMKQMVMSQTYRQSSKTSPELTAIDPKNRLLSHGPRYRLDAEVIRDQALAVSGLLVEKLGGPGVKPPQPSGLWEAVAYSGSNTKTFVADHGPEKVHRRSVYTFWKRTSPPPEMTTLDAPSRESCVVRRERTNTPLAALMLLNDPQYFEAARALAQRAMRDAKNEPDAVVDRMFELATLREPTDDELYRLRTLFDESLARYESDPNSRDQLLSVGEAPMDDELDHTELASWTLVANAILNLDEVLNKE</sequence>
<feature type="chain" id="PRO_5021760789" evidence="1">
    <location>
        <begin position="30"/>
        <end position="1009"/>
    </location>
</feature>
<feature type="domain" description="DUF1553" evidence="3">
    <location>
        <begin position="693"/>
        <end position="954"/>
    </location>
</feature>
<reference evidence="5 6" key="1">
    <citation type="submission" date="2019-02" db="EMBL/GenBank/DDBJ databases">
        <title>Deep-cultivation of Planctomycetes and their phenomic and genomic characterization uncovers novel biology.</title>
        <authorList>
            <person name="Wiegand S."/>
            <person name="Jogler M."/>
            <person name="Boedeker C."/>
            <person name="Pinto D."/>
            <person name="Vollmers J."/>
            <person name="Rivas-Marin E."/>
            <person name="Kohn T."/>
            <person name="Peeters S.H."/>
            <person name="Heuer A."/>
            <person name="Rast P."/>
            <person name="Oberbeckmann S."/>
            <person name="Bunk B."/>
            <person name="Jeske O."/>
            <person name="Meyerdierks A."/>
            <person name="Storesund J.E."/>
            <person name="Kallscheuer N."/>
            <person name="Luecker S."/>
            <person name="Lage O.M."/>
            <person name="Pohl T."/>
            <person name="Merkel B.J."/>
            <person name="Hornburger P."/>
            <person name="Mueller R.-W."/>
            <person name="Bruemmer F."/>
            <person name="Labrenz M."/>
            <person name="Spormann A.M."/>
            <person name="Op den Camp H."/>
            <person name="Overmann J."/>
            <person name="Amann R."/>
            <person name="Jetten M.S.M."/>
            <person name="Mascher T."/>
            <person name="Medema M.H."/>
            <person name="Devos D.P."/>
            <person name="Kaster A.-K."/>
            <person name="Ovreas L."/>
            <person name="Rohde M."/>
            <person name="Galperin M.Y."/>
            <person name="Jogler C."/>
        </authorList>
    </citation>
    <scope>NUCLEOTIDE SEQUENCE [LARGE SCALE GENOMIC DNA]</scope>
    <source>
        <strain evidence="5 6">Pan181</strain>
    </source>
</reference>
<dbReference type="InterPro" id="IPR011429">
    <property type="entry name" value="Cyt_c_Planctomycete-type"/>
</dbReference>
<evidence type="ECO:0000313" key="6">
    <source>
        <dbReference type="Proteomes" id="UP000315750"/>
    </source>
</evidence>
<evidence type="ECO:0000259" key="4">
    <source>
        <dbReference type="Pfam" id="PF07635"/>
    </source>
</evidence>
<dbReference type="PANTHER" id="PTHR35889:SF3">
    <property type="entry name" value="F-BOX DOMAIN-CONTAINING PROTEIN"/>
    <property type="match status" value="1"/>
</dbReference>
<dbReference type="InterPro" id="IPR036909">
    <property type="entry name" value="Cyt_c-like_dom_sf"/>
</dbReference>
<evidence type="ECO:0000259" key="2">
    <source>
        <dbReference type="Pfam" id="PF07583"/>
    </source>
</evidence>
<organism evidence="5 6">
    <name type="scientific">Aeoliella mucimassa</name>
    <dbReference type="NCBI Taxonomy" id="2527972"/>
    <lineage>
        <taxon>Bacteria</taxon>
        <taxon>Pseudomonadati</taxon>
        <taxon>Planctomycetota</taxon>
        <taxon>Planctomycetia</taxon>
        <taxon>Pirellulales</taxon>
        <taxon>Lacipirellulaceae</taxon>
        <taxon>Aeoliella</taxon>
    </lineage>
</organism>
<dbReference type="GO" id="GO:0009055">
    <property type="term" value="F:electron transfer activity"/>
    <property type="evidence" value="ECO:0007669"/>
    <property type="project" value="InterPro"/>
</dbReference>
<dbReference type="Gene3D" id="2.60.120.260">
    <property type="entry name" value="Galactose-binding domain-like"/>
    <property type="match status" value="1"/>
</dbReference>
<dbReference type="SUPFAM" id="SSF46626">
    <property type="entry name" value="Cytochrome c"/>
    <property type="match status" value="1"/>
</dbReference>
<dbReference type="Pfam" id="PF07635">
    <property type="entry name" value="PSCyt1"/>
    <property type="match status" value="1"/>
</dbReference>
<dbReference type="Pfam" id="PF07583">
    <property type="entry name" value="PSCyt2"/>
    <property type="match status" value="1"/>
</dbReference>
<dbReference type="InterPro" id="IPR022655">
    <property type="entry name" value="DUF1553"/>
</dbReference>
<accession>A0A518AML4</accession>
<protein>
    <submittedName>
        <fullName evidence="5">Planctomycete cytochrome C</fullName>
    </submittedName>
</protein>
<evidence type="ECO:0000313" key="5">
    <source>
        <dbReference type="EMBL" id="QDU55946.1"/>
    </source>
</evidence>
<feature type="signal peptide" evidence="1">
    <location>
        <begin position="1"/>
        <end position="29"/>
    </location>
</feature>
<dbReference type="PANTHER" id="PTHR35889">
    <property type="entry name" value="CYCLOINULO-OLIGOSACCHARIDE FRUCTANOTRANSFERASE-RELATED"/>
    <property type="match status" value="1"/>
</dbReference>
<keyword evidence="1" id="KW-0732">Signal</keyword>
<dbReference type="RefSeq" id="WP_197529133.1">
    <property type="nucleotide sequence ID" value="NZ_CP036278.1"/>
</dbReference>